<feature type="region of interest" description="Disordered" evidence="4">
    <location>
        <begin position="1"/>
        <end position="113"/>
    </location>
</feature>
<evidence type="ECO:0000256" key="3">
    <source>
        <dbReference type="ARBA" id="ARBA00023315"/>
    </source>
</evidence>
<keyword evidence="3 6" id="KW-0012">Acyltransferase</keyword>
<name>A0A199WA19_ANACO</name>
<reference evidence="6 7" key="1">
    <citation type="journal article" date="2016" name="DNA Res.">
        <title>The draft genome of MD-2 pineapple using hybrid error correction of long reads.</title>
        <authorList>
            <person name="Redwan R.M."/>
            <person name="Saidin A."/>
            <person name="Kumar S.V."/>
        </authorList>
    </citation>
    <scope>NUCLEOTIDE SEQUENCE [LARGE SCALE GENOMIC DNA]</scope>
    <source>
        <strain evidence="7">cv. MD2</strain>
        <tissue evidence="6">Leaf</tissue>
    </source>
</reference>
<comment type="similarity">
    <text evidence="1">Belongs to the diacylglycerol acyltransferase family.</text>
</comment>
<comment type="caution">
    <text evidence="6">The sequence shown here is derived from an EMBL/GenBank/DDBJ whole genome shotgun (WGS) entry which is preliminary data.</text>
</comment>
<dbReference type="AlphaFoldDB" id="A0A199WA19"/>
<dbReference type="GO" id="GO:0016020">
    <property type="term" value="C:membrane"/>
    <property type="evidence" value="ECO:0007669"/>
    <property type="project" value="TreeGrafter"/>
</dbReference>
<accession>A0A199WA19</accession>
<dbReference type="CDD" id="cd07987">
    <property type="entry name" value="LPLAT_MGAT-like"/>
    <property type="match status" value="1"/>
</dbReference>
<evidence type="ECO:0000259" key="5">
    <source>
        <dbReference type="Pfam" id="PF00561"/>
    </source>
</evidence>
<dbReference type="Pfam" id="PF03982">
    <property type="entry name" value="DAGAT"/>
    <property type="match status" value="1"/>
</dbReference>
<dbReference type="InterPro" id="IPR029058">
    <property type="entry name" value="AB_hydrolase_fold"/>
</dbReference>
<dbReference type="GO" id="GO:0004144">
    <property type="term" value="F:diacylglycerol O-acyltransferase activity"/>
    <property type="evidence" value="ECO:0007669"/>
    <property type="project" value="UniProtKB-ARBA"/>
</dbReference>
<protein>
    <submittedName>
        <fullName evidence="6">Acyltransferase-like protein, chloroplastic</fullName>
    </submittedName>
</protein>
<evidence type="ECO:0000313" key="6">
    <source>
        <dbReference type="EMBL" id="OAY86076.1"/>
    </source>
</evidence>
<dbReference type="Pfam" id="PF00561">
    <property type="entry name" value="Abhydrolase_1"/>
    <property type="match status" value="1"/>
</dbReference>
<dbReference type="SUPFAM" id="SSF53474">
    <property type="entry name" value="alpha/beta-Hydrolases"/>
    <property type="match status" value="1"/>
</dbReference>
<evidence type="ECO:0000256" key="4">
    <source>
        <dbReference type="SAM" id="MobiDB-lite"/>
    </source>
</evidence>
<sequence>MAAPQNPPRLTPFSSHARAAAPALRLRLSPPPHPHPHPHRRLRPGGATVSAATSADPPPRRPRPPTPAAAAAAVGSESSTVNRVHGGERRRRRRGADLRHDDEEGGAEAAPLGVRDYIERSRDLVRPDDAPPRWFSPLECGARMNGSPLLLFLPGIDGVGVGLIRHHERLGKIFDIWCLHIPVMDRTPFEDLIEYVERTVKSEKLKSPEKPIYLVGESIGACLALAVAARNPEIDLILLLANPATSFPNSQLQSLSAFLDAVPEPLHVTIPYFFSLLGGNSMRMTSSYVGGDLSLEEAIRTFSESLNDALPFLSLLVEVLPKESLLWKLRMLRLASSFVNSRLHAVKAETLILASGRDELLPSREEAERLSGTLPNCRIRHFKDNGHTIFLEGGIDLVTIIKGAGYYRRSRQINYVSDYLLPTPNELQKVIEEYRLINFASSPVMLSTLEDGKIVKGLEGIPNKGPTILVGYHMLLGLELGPLATTFLNERGILLRGIAHPFMFNRTSEKLMPDSASFDRYRIMGAVPVSATNLYRLLSQKCFVLLYPGGAREALHRKGEQYKLFWPKQSEFVRMASSFGATIIPFGVIGEDDICELLLDYDDLVKVPFYDILDKRINEAAVRVRADFNGEVGNQDLYAPGLLPKIPGRFYFLFGKPIETRGRKQELRDKAKAQELYMDVKCEVERCLAYLQEKREKDPYRNIFPRTLFQLINGFNVEVPTFDL</sequence>
<keyword evidence="2 6" id="KW-0808">Transferase</keyword>
<feature type="compositionally biased region" description="Pro residues" evidence="4">
    <location>
        <begin position="1"/>
        <end position="10"/>
    </location>
</feature>
<dbReference type="GO" id="GO:0019432">
    <property type="term" value="P:triglyceride biosynthetic process"/>
    <property type="evidence" value="ECO:0007669"/>
    <property type="project" value="UniProtKB-ARBA"/>
</dbReference>
<evidence type="ECO:0000256" key="1">
    <source>
        <dbReference type="ARBA" id="ARBA00005420"/>
    </source>
</evidence>
<feature type="domain" description="AB hydrolase-1" evidence="5">
    <location>
        <begin position="176"/>
        <end position="393"/>
    </location>
</feature>
<feature type="compositionally biased region" description="Low complexity" evidence="4">
    <location>
        <begin position="14"/>
        <end position="28"/>
    </location>
</feature>
<gene>
    <name evidence="6" type="ORF">ACMD2_05474</name>
</gene>
<dbReference type="InterPro" id="IPR007130">
    <property type="entry name" value="DAGAT"/>
</dbReference>
<dbReference type="PANTHER" id="PTHR22753">
    <property type="entry name" value="TRANSMEMBRANE PROTEIN 68"/>
    <property type="match status" value="1"/>
</dbReference>
<feature type="compositionally biased region" description="Basic residues" evidence="4">
    <location>
        <begin position="34"/>
        <end position="43"/>
    </location>
</feature>
<organism evidence="6 7">
    <name type="scientific">Ananas comosus</name>
    <name type="common">Pineapple</name>
    <name type="synonym">Ananas ananas</name>
    <dbReference type="NCBI Taxonomy" id="4615"/>
    <lineage>
        <taxon>Eukaryota</taxon>
        <taxon>Viridiplantae</taxon>
        <taxon>Streptophyta</taxon>
        <taxon>Embryophyta</taxon>
        <taxon>Tracheophyta</taxon>
        <taxon>Spermatophyta</taxon>
        <taxon>Magnoliopsida</taxon>
        <taxon>Liliopsida</taxon>
        <taxon>Poales</taxon>
        <taxon>Bromeliaceae</taxon>
        <taxon>Bromelioideae</taxon>
        <taxon>Ananas</taxon>
    </lineage>
</organism>
<dbReference type="Proteomes" id="UP000092600">
    <property type="component" value="Unassembled WGS sequence"/>
</dbReference>
<evidence type="ECO:0000313" key="7">
    <source>
        <dbReference type="Proteomes" id="UP000092600"/>
    </source>
</evidence>
<dbReference type="STRING" id="4615.A0A199WA19"/>
<dbReference type="EMBL" id="LSRQ01000011">
    <property type="protein sequence ID" value="OAY86076.1"/>
    <property type="molecule type" value="Genomic_DNA"/>
</dbReference>
<dbReference type="InterPro" id="IPR000073">
    <property type="entry name" value="AB_hydrolase_1"/>
</dbReference>
<evidence type="ECO:0000256" key="2">
    <source>
        <dbReference type="ARBA" id="ARBA00022679"/>
    </source>
</evidence>
<proteinExistence type="inferred from homology"/>
<dbReference type="PANTHER" id="PTHR22753:SF24">
    <property type="entry name" value="ESTERASE_LIPASE_THIOESTERASE FAMILY PROTEIN"/>
    <property type="match status" value="1"/>
</dbReference>
<dbReference type="Gene3D" id="3.40.50.1820">
    <property type="entry name" value="alpha/beta hydrolase"/>
    <property type="match status" value="1"/>
</dbReference>